<evidence type="ECO:0000313" key="3">
    <source>
        <dbReference type="EMBL" id="GKI19334.1"/>
    </source>
</evidence>
<name>A0AA37KMP7_9BACT</name>
<evidence type="ECO:0000313" key="4">
    <source>
        <dbReference type="Proteomes" id="UP001055105"/>
    </source>
</evidence>
<evidence type="ECO:0000313" key="2">
    <source>
        <dbReference type="EMBL" id="GKI17503.1"/>
    </source>
</evidence>
<dbReference type="EMBL" id="BQOL01000001">
    <property type="protein sequence ID" value="GKI17503.1"/>
    <property type="molecule type" value="Genomic_DNA"/>
</dbReference>
<organism evidence="2 4">
    <name type="scientific">Alistipes finegoldii</name>
    <dbReference type="NCBI Taxonomy" id="214856"/>
    <lineage>
        <taxon>Bacteria</taxon>
        <taxon>Pseudomonadati</taxon>
        <taxon>Bacteroidota</taxon>
        <taxon>Bacteroidia</taxon>
        <taxon>Bacteroidales</taxon>
        <taxon>Rikenellaceae</taxon>
        <taxon>Alistipes</taxon>
    </lineage>
</organism>
<accession>A0AA37KMP7</accession>
<reference evidence="2" key="1">
    <citation type="submission" date="2022-01" db="EMBL/GenBank/DDBJ databases">
        <title>Novel bile acid biosynthetic pathways are enriched in the microbiome of centenarians.</title>
        <authorList>
            <person name="Sato Y."/>
            <person name="Atarashi K."/>
            <person name="Plichta R.D."/>
            <person name="Arai Y."/>
            <person name="Sasajima S."/>
            <person name="Kearney M.S."/>
            <person name="Suda W."/>
            <person name="Takeshita K."/>
            <person name="Sasaki T."/>
            <person name="Okamoto S."/>
            <person name="Skelly N.A."/>
            <person name="Okamura Y."/>
            <person name="Vlamakis H."/>
            <person name="Li Y."/>
            <person name="Tanoue T."/>
            <person name="Takei H."/>
            <person name="Nittono H."/>
            <person name="Narushima S."/>
            <person name="Irie J."/>
            <person name="Itoh H."/>
            <person name="Moriya K."/>
            <person name="Sugiura Y."/>
            <person name="Suematsu M."/>
            <person name="Moritoki N."/>
            <person name="Shibata S."/>
            <person name="Littman R.D."/>
            <person name="Fischbach A.M."/>
            <person name="Uwamino Y."/>
            <person name="Inoue T."/>
            <person name="Honda A."/>
            <person name="Hattori M."/>
            <person name="Murai T."/>
            <person name="Xavier J.R."/>
            <person name="Hirose N."/>
            <person name="Honda K."/>
        </authorList>
    </citation>
    <scope>NUCLEOTIDE SEQUENCE</scope>
    <source>
        <strain evidence="2">CE91-St16</strain>
    </source>
</reference>
<dbReference type="AlphaFoldDB" id="A0AA37KMP7"/>
<sequence>MLKFYVMKRTEVVNIRYAACDVYIGRAGRGEDGYFRNPFRLLPGMSRGATLDRYRSYFYGRLRTDPEFRQRIHALKGKRLGCFCKPYPCHRDIIKEYLNTLDDE</sequence>
<comment type="caution">
    <text evidence="2">The sequence shown here is derived from an EMBL/GenBank/DDBJ whole genome shotgun (WGS) entry which is preliminary data.</text>
</comment>
<dbReference type="InterPro" id="IPR025475">
    <property type="entry name" value="DUF4326"/>
</dbReference>
<feature type="domain" description="DUF4326" evidence="1">
    <location>
        <begin position="12"/>
        <end position="96"/>
    </location>
</feature>
<dbReference type="Proteomes" id="UP001055105">
    <property type="component" value="Unassembled WGS sequence"/>
</dbReference>
<evidence type="ECO:0000259" key="1">
    <source>
        <dbReference type="Pfam" id="PF14216"/>
    </source>
</evidence>
<gene>
    <name evidence="2" type="ORF">CE91St16_04110</name>
    <name evidence="3" type="ORF">CE91St16_22420</name>
</gene>
<dbReference type="Pfam" id="PF14216">
    <property type="entry name" value="DUF4326"/>
    <property type="match status" value="1"/>
</dbReference>
<dbReference type="EMBL" id="BQOL01000001">
    <property type="protein sequence ID" value="GKI19334.1"/>
    <property type="molecule type" value="Genomic_DNA"/>
</dbReference>
<protein>
    <recommendedName>
        <fullName evidence="1">DUF4326 domain-containing protein</fullName>
    </recommendedName>
</protein>
<proteinExistence type="predicted"/>